<dbReference type="PANTHER" id="PTHR43547">
    <property type="entry name" value="TWO-COMPONENT HISTIDINE KINASE"/>
    <property type="match status" value="1"/>
</dbReference>
<dbReference type="AlphaFoldDB" id="A8ZUM0"/>
<dbReference type="KEGG" id="dol:Dole_0623"/>
<organism evidence="6 7">
    <name type="scientific">Desulfosudis oleivorans (strain DSM 6200 / JCM 39069 / Hxd3)</name>
    <name type="common">Desulfococcus oleovorans</name>
    <dbReference type="NCBI Taxonomy" id="96561"/>
    <lineage>
        <taxon>Bacteria</taxon>
        <taxon>Pseudomonadati</taxon>
        <taxon>Thermodesulfobacteriota</taxon>
        <taxon>Desulfobacteria</taxon>
        <taxon>Desulfobacterales</taxon>
        <taxon>Desulfosudaceae</taxon>
        <taxon>Desulfosudis</taxon>
    </lineage>
</organism>
<accession>A8ZUM0</accession>
<evidence type="ECO:0000256" key="4">
    <source>
        <dbReference type="SAM" id="Phobius"/>
    </source>
</evidence>
<dbReference type="Gene3D" id="3.30.565.10">
    <property type="entry name" value="Histidine kinase-like ATPase, C-terminal domain"/>
    <property type="match status" value="1"/>
</dbReference>
<dbReference type="GO" id="GO:0000155">
    <property type="term" value="F:phosphorelay sensor kinase activity"/>
    <property type="evidence" value="ECO:0007669"/>
    <property type="project" value="InterPro"/>
</dbReference>
<dbReference type="STRING" id="96561.Dole_0623"/>
<dbReference type="InterPro" id="IPR036890">
    <property type="entry name" value="HATPase_C_sf"/>
</dbReference>
<keyword evidence="4" id="KW-0812">Transmembrane</keyword>
<keyword evidence="7" id="KW-1185">Reference proteome</keyword>
<keyword evidence="3" id="KW-0597">Phosphoprotein</keyword>
<dbReference type="SUPFAM" id="SSF55874">
    <property type="entry name" value="ATPase domain of HSP90 chaperone/DNA topoisomerase II/histidine kinase"/>
    <property type="match status" value="1"/>
</dbReference>
<proteinExistence type="predicted"/>
<dbReference type="InterPro" id="IPR004358">
    <property type="entry name" value="Sig_transdc_His_kin-like_C"/>
</dbReference>
<dbReference type="InterPro" id="IPR036097">
    <property type="entry name" value="HisK_dim/P_sf"/>
</dbReference>
<keyword evidence="4" id="KW-1133">Transmembrane helix</keyword>
<dbReference type="OrthoDB" id="9804645at2"/>
<keyword evidence="6" id="KW-0418">Kinase</keyword>
<dbReference type="Proteomes" id="UP000008561">
    <property type="component" value="Chromosome"/>
</dbReference>
<dbReference type="InterPro" id="IPR003594">
    <property type="entry name" value="HATPase_dom"/>
</dbReference>
<evidence type="ECO:0000256" key="3">
    <source>
        <dbReference type="ARBA" id="ARBA00022553"/>
    </source>
</evidence>
<reference evidence="6 7" key="1">
    <citation type="submission" date="2007-10" db="EMBL/GenBank/DDBJ databases">
        <title>Complete sequence of Desulfococcus oleovorans Hxd3.</title>
        <authorList>
            <consortium name="US DOE Joint Genome Institute"/>
            <person name="Copeland A."/>
            <person name="Lucas S."/>
            <person name="Lapidus A."/>
            <person name="Barry K."/>
            <person name="Glavina del Rio T."/>
            <person name="Dalin E."/>
            <person name="Tice H."/>
            <person name="Pitluck S."/>
            <person name="Kiss H."/>
            <person name="Brettin T."/>
            <person name="Bruce D."/>
            <person name="Detter J.C."/>
            <person name="Han C."/>
            <person name="Schmutz J."/>
            <person name="Larimer F."/>
            <person name="Land M."/>
            <person name="Hauser L."/>
            <person name="Kyrpides N."/>
            <person name="Kim E."/>
            <person name="Wawrik B."/>
            <person name="Richardson P."/>
        </authorList>
    </citation>
    <scope>NUCLEOTIDE SEQUENCE [LARGE SCALE GENOMIC DNA]</scope>
    <source>
        <strain evidence="7">DSM 6200 / JCM 39069 / Hxd3</strain>
    </source>
</reference>
<dbReference type="SUPFAM" id="SSF47384">
    <property type="entry name" value="Homodimeric domain of signal transducing histidine kinase"/>
    <property type="match status" value="1"/>
</dbReference>
<dbReference type="InterPro" id="IPR003661">
    <property type="entry name" value="HisK_dim/P_dom"/>
</dbReference>
<feature type="domain" description="Histidine kinase" evidence="5">
    <location>
        <begin position="99"/>
        <end position="317"/>
    </location>
</feature>
<dbReference type="eggNOG" id="COG2205">
    <property type="taxonomic scope" value="Bacteria"/>
</dbReference>
<protein>
    <recommendedName>
        <fullName evidence="2">histidine kinase</fullName>
        <ecNumber evidence="2">2.7.13.3</ecNumber>
    </recommendedName>
</protein>
<name>A8ZUM0_DESOH</name>
<gene>
    <name evidence="6" type="ordered locus">Dole_0623</name>
</gene>
<evidence type="ECO:0000256" key="2">
    <source>
        <dbReference type="ARBA" id="ARBA00012438"/>
    </source>
</evidence>
<dbReference type="Pfam" id="PF02518">
    <property type="entry name" value="HATPase_c"/>
    <property type="match status" value="1"/>
</dbReference>
<dbReference type="SMART" id="SM00388">
    <property type="entry name" value="HisKA"/>
    <property type="match status" value="1"/>
</dbReference>
<dbReference type="PRINTS" id="PR00344">
    <property type="entry name" value="BCTRLSENSOR"/>
</dbReference>
<dbReference type="SMART" id="SM00387">
    <property type="entry name" value="HATPase_c"/>
    <property type="match status" value="1"/>
</dbReference>
<dbReference type="Gene3D" id="1.10.287.130">
    <property type="match status" value="1"/>
</dbReference>
<comment type="catalytic activity">
    <reaction evidence="1">
        <text>ATP + protein L-histidine = ADP + protein N-phospho-L-histidine.</text>
        <dbReference type="EC" id="2.7.13.3"/>
    </reaction>
</comment>
<feature type="transmembrane region" description="Helical" evidence="4">
    <location>
        <begin position="7"/>
        <end position="33"/>
    </location>
</feature>
<dbReference type="InterPro" id="IPR005467">
    <property type="entry name" value="His_kinase_dom"/>
</dbReference>
<dbReference type="HOGENOM" id="CLU_000445_89_3_7"/>
<evidence type="ECO:0000256" key="1">
    <source>
        <dbReference type="ARBA" id="ARBA00000085"/>
    </source>
</evidence>
<feature type="transmembrane region" description="Helical" evidence="4">
    <location>
        <begin position="53"/>
        <end position="84"/>
    </location>
</feature>
<dbReference type="Pfam" id="PF00512">
    <property type="entry name" value="HisKA"/>
    <property type="match status" value="1"/>
</dbReference>
<dbReference type="CDD" id="cd00082">
    <property type="entry name" value="HisKA"/>
    <property type="match status" value="1"/>
</dbReference>
<dbReference type="RefSeq" id="WP_012174052.1">
    <property type="nucleotide sequence ID" value="NC_009943.1"/>
</dbReference>
<keyword evidence="6" id="KW-0808">Transferase</keyword>
<sequence length="323" mass="36793">MNRTKWLITLILIFVSSCVALGFSLFLYIYWYIKVRAGLNRLVDRFDLNAVDILASHTWVVITVLSILVGIILLGLFTIFIYNLKTFQLFRLQRNFINNFTHELKTPVTSLRLFLATFLKHDLPREEQVKHIQTMISDVNRLESTIGSILDLAEIEGRTYAGDFVETDLVFLIRQFYQKTRHLFKNCAITVSAPPDGSFVCRLNPHLFEMLLMNLSTNAIKYNSAGTPEIHITFERKKNKVLVRVADNGIGIDPSEQKNIFKKFYQAGRADDRSAKGSGLGLYLVANIVRLHKGKIWVKDRPGETGSVFVVSLPLVTKPKDPA</sequence>
<dbReference type="PROSITE" id="PS51257">
    <property type="entry name" value="PROKAR_LIPOPROTEIN"/>
    <property type="match status" value="1"/>
</dbReference>
<dbReference type="EMBL" id="CP000859">
    <property type="protein sequence ID" value="ABW66433.1"/>
    <property type="molecule type" value="Genomic_DNA"/>
</dbReference>
<keyword evidence="4" id="KW-0472">Membrane</keyword>
<dbReference type="PROSITE" id="PS50109">
    <property type="entry name" value="HIS_KIN"/>
    <property type="match status" value="1"/>
</dbReference>
<dbReference type="EC" id="2.7.13.3" evidence="2"/>
<dbReference type="PANTHER" id="PTHR43547:SF2">
    <property type="entry name" value="HYBRID SIGNAL TRANSDUCTION HISTIDINE KINASE C"/>
    <property type="match status" value="1"/>
</dbReference>
<evidence type="ECO:0000313" key="7">
    <source>
        <dbReference type="Proteomes" id="UP000008561"/>
    </source>
</evidence>
<evidence type="ECO:0000259" key="5">
    <source>
        <dbReference type="PROSITE" id="PS50109"/>
    </source>
</evidence>
<evidence type="ECO:0000313" key="6">
    <source>
        <dbReference type="EMBL" id="ABW66433.1"/>
    </source>
</evidence>